<dbReference type="Proteomes" id="UP001321018">
    <property type="component" value="Unassembled WGS sequence"/>
</dbReference>
<evidence type="ECO:0000313" key="4">
    <source>
        <dbReference type="Proteomes" id="UP001321018"/>
    </source>
</evidence>
<gene>
    <name evidence="2" type="ORF">OB955_18000</name>
    <name evidence="1" type="ORF">OB960_10505</name>
</gene>
<reference evidence="1 3" key="1">
    <citation type="submission" date="2022-09" db="EMBL/GenBank/DDBJ databases">
        <title>Enrichment on poylsaccharides allowed isolation of novel metabolic and taxonomic groups of Haloarchaea.</title>
        <authorList>
            <person name="Sorokin D.Y."/>
            <person name="Elcheninov A.G."/>
            <person name="Khizhniak T.V."/>
            <person name="Kolganova T.V."/>
            <person name="Kublanov I.V."/>
        </authorList>
    </citation>
    <scope>NUCLEOTIDE SEQUENCE</scope>
    <source>
        <strain evidence="2 3">AArc-m2/3/4</strain>
        <strain evidence="1">AArc-xg1-1</strain>
    </source>
</reference>
<sequence length="66" mass="6965">MSTTGNRANTLKNASTVTTVIDAMMEFAKGRRGSGLLLLGAAALSSRVPGIGTVTSLLLRAYRRLR</sequence>
<name>A0AAP2YZ62_9EURY</name>
<accession>A0AAP2YZ62</accession>
<dbReference type="EMBL" id="JAOPKA010000005">
    <property type="protein sequence ID" value="MCU4741827.1"/>
    <property type="molecule type" value="Genomic_DNA"/>
</dbReference>
<dbReference type="AlphaFoldDB" id="A0AAP2YZ62"/>
<organism evidence="1 4">
    <name type="scientific">Natronoglomus mannanivorans</name>
    <dbReference type="NCBI Taxonomy" id="2979990"/>
    <lineage>
        <taxon>Archaea</taxon>
        <taxon>Methanobacteriati</taxon>
        <taxon>Methanobacteriota</taxon>
        <taxon>Stenosarchaea group</taxon>
        <taxon>Halobacteria</taxon>
        <taxon>Halobacteriales</taxon>
        <taxon>Natrialbaceae</taxon>
        <taxon>Natronoglomus</taxon>
    </lineage>
</organism>
<evidence type="ECO:0000313" key="2">
    <source>
        <dbReference type="EMBL" id="MCU4974617.1"/>
    </source>
</evidence>
<keyword evidence="3" id="KW-1185">Reference proteome</keyword>
<evidence type="ECO:0000313" key="1">
    <source>
        <dbReference type="EMBL" id="MCU4741827.1"/>
    </source>
</evidence>
<dbReference type="EMBL" id="JAOPKB010000012">
    <property type="protein sequence ID" value="MCU4974617.1"/>
    <property type="molecule type" value="Genomic_DNA"/>
</dbReference>
<dbReference type="RefSeq" id="WP_338003657.1">
    <property type="nucleotide sequence ID" value="NZ_JAOPKA010000005.1"/>
</dbReference>
<dbReference type="Proteomes" id="UP001320972">
    <property type="component" value="Unassembled WGS sequence"/>
</dbReference>
<protein>
    <submittedName>
        <fullName evidence="1">Uncharacterized protein</fullName>
    </submittedName>
</protein>
<proteinExistence type="predicted"/>
<evidence type="ECO:0000313" key="3">
    <source>
        <dbReference type="Proteomes" id="UP001320972"/>
    </source>
</evidence>
<comment type="caution">
    <text evidence="1">The sequence shown here is derived from an EMBL/GenBank/DDBJ whole genome shotgun (WGS) entry which is preliminary data.</text>
</comment>